<evidence type="ECO:0000256" key="2">
    <source>
        <dbReference type="SAM" id="Phobius"/>
    </source>
</evidence>
<protein>
    <submittedName>
        <fullName evidence="3">Septum formation initiator</fullName>
    </submittedName>
</protein>
<dbReference type="EMBL" id="BDCR01000003">
    <property type="protein sequence ID" value="GAT62724.1"/>
    <property type="molecule type" value="Genomic_DNA"/>
</dbReference>
<organism evidence="3 4">
    <name type="scientific">Paludibacter jiangxiensis</name>
    <dbReference type="NCBI Taxonomy" id="681398"/>
    <lineage>
        <taxon>Bacteria</taxon>
        <taxon>Pseudomonadati</taxon>
        <taxon>Bacteroidota</taxon>
        <taxon>Bacteroidia</taxon>
        <taxon>Bacteroidales</taxon>
        <taxon>Paludibacteraceae</taxon>
        <taxon>Paludibacter</taxon>
    </lineage>
</organism>
<reference evidence="4" key="1">
    <citation type="submission" date="2016-04" db="EMBL/GenBank/DDBJ databases">
        <title>Draft genome sequence of Paludibacter jiangxiensis strain NM7.</title>
        <authorList>
            <person name="Qiu Y."/>
            <person name="Matsuura N."/>
            <person name="Ohashi A."/>
            <person name="Tourlousse M.D."/>
            <person name="Sekiguchi Y."/>
        </authorList>
    </citation>
    <scope>NUCLEOTIDE SEQUENCE [LARGE SCALE GENOMIC DNA]</scope>
    <source>
        <strain evidence="4">NM7</strain>
    </source>
</reference>
<dbReference type="Proteomes" id="UP000076586">
    <property type="component" value="Unassembled WGS sequence"/>
</dbReference>
<dbReference type="AlphaFoldDB" id="A0A161L7J6"/>
<evidence type="ECO:0000313" key="3">
    <source>
        <dbReference type="EMBL" id="GAT62724.1"/>
    </source>
</evidence>
<dbReference type="STRING" id="681398.PJIAN_327"/>
<keyword evidence="2" id="KW-1133">Transmembrane helix</keyword>
<comment type="caution">
    <text evidence="3">The sequence shown here is derived from an EMBL/GenBank/DDBJ whole genome shotgun (WGS) entry which is preliminary data.</text>
</comment>
<evidence type="ECO:0000313" key="4">
    <source>
        <dbReference type="Proteomes" id="UP000076586"/>
    </source>
</evidence>
<feature type="coiled-coil region" evidence="1">
    <location>
        <begin position="43"/>
        <end position="87"/>
    </location>
</feature>
<feature type="transmembrane region" description="Helical" evidence="2">
    <location>
        <begin position="21"/>
        <end position="41"/>
    </location>
</feature>
<dbReference type="Pfam" id="PF04977">
    <property type="entry name" value="DivIC"/>
    <property type="match status" value="1"/>
</dbReference>
<gene>
    <name evidence="3" type="ORF">PJIAN_327</name>
</gene>
<dbReference type="OrthoDB" id="1467719at2"/>
<dbReference type="InterPro" id="IPR007060">
    <property type="entry name" value="FtsL/DivIC"/>
</dbReference>
<dbReference type="RefSeq" id="WP_068703291.1">
    <property type="nucleotide sequence ID" value="NZ_BDCR01000003.1"/>
</dbReference>
<keyword evidence="2" id="KW-0812">Transmembrane</keyword>
<keyword evidence="4" id="KW-1185">Reference proteome</keyword>
<keyword evidence="1" id="KW-0175">Coiled coil</keyword>
<sequence length="105" mass="12841">MQKQIWLKLRKRVGQTKHIKYWVVAVTFLVIMCFVDENNFFKRIANQREIQNLEDQIEQYDQSIKDNREKINELQTSNANLEKFAREEHLMKRPNEDIFIIKEKD</sequence>
<reference evidence="4" key="2">
    <citation type="journal article" date="2017" name="Genome Announc.">
        <title>Draft genome sequence of Paludibacter jiangxiensis NM7(T), a propionate-producing fermentative bacterium.</title>
        <authorList>
            <person name="Qiu Y.-L."/>
            <person name="Tourlousse D.M."/>
            <person name="Matsuura N."/>
            <person name="Ohashi A."/>
            <person name="Sekiguchi Y."/>
        </authorList>
    </citation>
    <scope>NUCLEOTIDE SEQUENCE [LARGE SCALE GENOMIC DNA]</scope>
    <source>
        <strain evidence="4">NM7</strain>
    </source>
</reference>
<keyword evidence="2" id="KW-0472">Membrane</keyword>
<evidence type="ECO:0000256" key="1">
    <source>
        <dbReference type="SAM" id="Coils"/>
    </source>
</evidence>
<name>A0A161L7J6_9BACT</name>
<proteinExistence type="predicted"/>
<accession>A0A161L7J6</accession>